<evidence type="ECO:0000313" key="1">
    <source>
        <dbReference type="EMBL" id="KAK6642422.1"/>
    </source>
</evidence>
<proteinExistence type="predicted"/>
<protein>
    <submittedName>
        <fullName evidence="1">Uncharacterized protein</fullName>
    </submittedName>
</protein>
<name>A0AAN8S913_POLSC</name>
<evidence type="ECO:0000313" key="2">
    <source>
        <dbReference type="Proteomes" id="UP001372834"/>
    </source>
</evidence>
<dbReference type="AlphaFoldDB" id="A0AAN8S913"/>
<dbReference type="EMBL" id="JAWJWE010000002">
    <property type="protein sequence ID" value="KAK6642422.1"/>
    <property type="molecule type" value="Genomic_DNA"/>
</dbReference>
<accession>A0AAN8S913</accession>
<dbReference type="Proteomes" id="UP001372834">
    <property type="component" value="Unassembled WGS sequence"/>
</dbReference>
<gene>
    <name evidence="1" type="ORF">RUM43_003924</name>
</gene>
<comment type="caution">
    <text evidence="1">The sequence shown here is derived from an EMBL/GenBank/DDBJ whole genome shotgun (WGS) entry which is preliminary data.</text>
</comment>
<organism evidence="1 2">
    <name type="scientific">Polyplax serrata</name>
    <name type="common">Common mouse louse</name>
    <dbReference type="NCBI Taxonomy" id="468196"/>
    <lineage>
        <taxon>Eukaryota</taxon>
        <taxon>Metazoa</taxon>
        <taxon>Ecdysozoa</taxon>
        <taxon>Arthropoda</taxon>
        <taxon>Hexapoda</taxon>
        <taxon>Insecta</taxon>
        <taxon>Pterygota</taxon>
        <taxon>Neoptera</taxon>
        <taxon>Paraneoptera</taxon>
        <taxon>Psocodea</taxon>
        <taxon>Troctomorpha</taxon>
        <taxon>Phthiraptera</taxon>
        <taxon>Anoplura</taxon>
        <taxon>Polyplacidae</taxon>
        <taxon>Polyplax</taxon>
    </lineage>
</organism>
<reference evidence="1 2" key="1">
    <citation type="submission" date="2023-10" db="EMBL/GenBank/DDBJ databases">
        <title>Genomes of two closely related lineages of the louse Polyplax serrata with different host specificities.</title>
        <authorList>
            <person name="Martinu J."/>
            <person name="Tarabai H."/>
            <person name="Stefka J."/>
            <person name="Hypsa V."/>
        </authorList>
    </citation>
    <scope>NUCLEOTIDE SEQUENCE [LARGE SCALE GENOMIC DNA]</scope>
    <source>
        <strain evidence="1">HR10_N</strain>
    </source>
</reference>
<sequence>FLLSSYGPRELETDGEKRCVPGASSTCNFVRVLEGKKIRQEVWSEDLCVGLVHVGSKDFHLLDSLPDYFSFVWTV</sequence>
<feature type="non-terminal residue" evidence="1">
    <location>
        <position position="1"/>
    </location>
</feature>